<dbReference type="Proteomes" id="UP000194977">
    <property type="component" value="Unassembled WGS sequence"/>
</dbReference>
<feature type="signal peptide" evidence="1">
    <location>
        <begin position="1"/>
        <end position="24"/>
    </location>
</feature>
<proteinExistence type="predicted"/>
<evidence type="ECO:0000313" key="2">
    <source>
        <dbReference type="EMBL" id="OTQ01329.1"/>
    </source>
</evidence>
<accession>A0A242NL11</accession>
<keyword evidence="1" id="KW-0732">Signal</keyword>
<evidence type="ECO:0000256" key="1">
    <source>
        <dbReference type="SAM" id="SignalP"/>
    </source>
</evidence>
<dbReference type="Proteomes" id="UP000194800">
    <property type="component" value="Unassembled WGS sequence"/>
</dbReference>
<evidence type="ECO:0000313" key="3">
    <source>
        <dbReference type="EMBL" id="OTQ09513.1"/>
    </source>
</evidence>
<gene>
    <name evidence="3" type="ORF">B6C91_08880</name>
    <name evidence="2" type="ORF">B6D08_01510</name>
</gene>
<sequence length="340" mass="39406">MKNKLISFLFTIFALSSISFCSSAEMLGGNKLLEWEGGHYREDIRMYTLTSIDYIKGEPEFDFISLSDDIDLYDNKYKKDIYLIPSAEKKTYKKEQYLLTGSYRTKLLNLAGISEDDTVFIYDYLNNKLKSVPVYGLNTFAVVNTYYHPHEPYGLDAYMFGFKLNSNMFDQYASYIVYIGKENPFLQQPLTPLVWHQIDSKDFPVLESDDEITSLIPVYNPEDLIKGDNFMAEAIGLRFYIQNYETPGNNEIIIRHLIILDSDSNMITNVVHGYFEGGMLLPLSSSIDDNKEIFQWAGSILKNEPPVIFDFSSEAFSCRPLFQFIHPLHEYFIPRCDCRH</sequence>
<comment type="caution">
    <text evidence="2">The sequence shown here is derived from an EMBL/GenBank/DDBJ whole genome shotgun (WGS) entry which is preliminary data.</text>
</comment>
<feature type="chain" id="PRO_5013100028" evidence="1">
    <location>
        <begin position="25"/>
        <end position="340"/>
    </location>
</feature>
<dbReference type="EMBL" id="NART01000039">
    <property type="protein sequence ID" value="OTQ09513.1"/>
    <property type="molecule type" value="Genomic_DNA"/>
</dbReference>
<organism evidence="2 5">
    <name type="scientific">Gilliamella apicola</name>
    <dbReference type="NCBI Taxonomy" id="1196095"/>
    <lineage>
        <taxon>Bacteria</taxon>
        <taxon>Pseudomonadati</taxon>
        <taxon>Pseudomonadota</taxon>
        <taxon>Gammaproteobacteria</taxon>
        <taxon>Orbales</taxon>
        <taxon>Orbaceae</taxon>
        <taxon>Gilliamella</taxon>
    </lineage>
</organism>
<protein>
    <submittedName>
        <fullName evidence="2">Uncharacterized protein</fullName>
    </submittedName>
</protein>
<dbReference type="RefSeq" id="WP_086272771.1">
    <property type="nucleotide sequence ID" value="NZ_JBHZLC010000018.1"/>
</dbReference>
<keyword evidence="4" id="KW-1185">Reference proteome</keyword>
<dbReference type="AlphaFoldDB" id="A0A242NL11"/>
<reference evidence="4 5" key="1">
    <citation type="submission" date="2017-03" db="EMBL/GenBank/DDBJ databases">
        <title>Comparative genomics of honeybee gut symbionts reveal geographically distinct and subgroup specific antibiotic resistance.</title>
        <authorList>
            <person name="Ludvigsen J."/>
            <person name="Porcellato D."/>
            <person name="Labee-Lund T.M."/>
            <person name="Amdam G.V."/>
            <person name="Rudi K."/>
        </authorList>
    </citation>
    <scope>NUCLEOTIDE SEQUENCE [LARGE SCALE GENOMIC DNA]</scope>
    <source>
        <strain evidence="2 5">A-7-12</strain>
        <strain evidence="3 4">A-9-12</strain>
    </source>
</reference>
<dbReference type="EMBL" id="NARP01000003">
    <property type="protein sequence ID" value="OTQ01329.1"/>
    <property type="molecule type" value="Genomic_DNA"/>
</dbReference>
<dbReference type="OrthoDB" id="7069376at2"/>
<evidence type="ECO:0000313" key="5">
    <source>
        <dbReference type="Proteomes" id="UP000194977"/>
    </source>
</evidence>
<evidence type="ECO:0000313" key="4">
    <source>
        <dbReference type="Proteomes" id="UP000194800"/>
    </source>
</evidence>
<name>A0A242NL11_9GAMM</name>